<dbReference type="GO" id="GO:0008727">
    <property type="term" value="F:GDP-mannose mannosyl hydrolase activity"/>
    <property type="evidence" value="ECO:0007669"/>
    <property type="project" value="InterPro"/>
</dbReference>
<name>A0A4Y8WJX7_9VIBR</name>
<evidence type="ECO:0000259" key="7">
    <source>
        <dbReference type="PROSITE" id="PS51462"/>
    </source>
</evidence>
<dbReference type="AlphaFoldDB" id="A0A4Y8WJX7"/>
<dbReference type="PROSITE" id="PS51462">
    <property type="entry name" value="NUDIX"/>
    <property type="match status" value="1"/>
</dbReference>
<dbReference type="Proteomes" id="UP000297753">
    <property type="component" value="Unassembled WGS sequence"/>
</dbReference>
<dbReference type="EMBL" id="SATR01000003">
    <property type="protein sequence ID" value="TFH92983.1"/>
    <property type="molecule type" value="Genomic_DNA"/>
</dbReference>
<evidence type="ECO:0000313" key="8">
    <source>
        <dbReference type="EMBL" id="TFH92983.1"/>
    </source>
</evidence>
<evidence type="ECO:0000313" key="9">
    <source>
        <dbReference type="Proteomes" id="UP000297753"/>
    </source>
</evidence>
<gene>
    <name evidence="8" type="ORF">ELS82_03255</name>
</gene>
<feature type="binding site" evidence="5">
    <location>
        <position position="68"/>
    </location>
    <ligand>
        <name>Mg(2+)</name>
        <dbReference type="ChEBI" id="CHEBI:18420"/>
    </ligand>
</feature>
<dbReference type="InterPro" id="IPR015797">
    <property type="entry name" value="NUDIX_hydrolase-like_dom_sf"/>
</dbReference>
<feature type="site" description="Critical for catalysis" evidence="4">
    <location>
        <position position="122"/>
    </location>
</feature>
<accession>A0A4Y8WJX7</accession>
<dbReference type="PANTHER" id="PTHR43046">
    <property type="entry name" value="GDP-MANNOSE MANNOSYL HYDROLASE"/>
    <property type="match status" value="1"/>
</dbReference>
<keyword evidence="3 5" id="KW-0460">Magnesium</keyword>
<keyword evidence="9" id="KW-1185">Reference proteome</keyword>
<evidence type="ECO:0000256" key="5">
    <source>
        <dbReference type="PIRSR" id="PIRSR037599-3"/>
    </source>
</evidence>
<evidence type="ECO:0000256" key="1">
    <source>
        <dbReference type="ARBA" id="ARBA00022723"/>
    </source>
</evidence>
<dbReference type="PIRSF" id="PIRSF037599">
    <property type="entry name" value="GDPMH"/>
    <property type="match status" value="1"/>
</dbReference>
<comment type="cofactor">
    <cofactor evidence="5">
        <name>Mg(2+)</name>
        <dbReference type="ChEBI" id="CHEBI:18420"/>
    </cofactor>
    <text evidence="5">Binds 1 Mg(2+) ion per subunit.</text>
</comment>
<feature type="binding site" evidence="5">
    <location>
        <position position="48"/>
    </location>
    <ligand>
        <name>Mg(2+)</name>
        <dbReference type="ChEBI" id="CHEBI:18420"/>
    </ligand>
</feature>
<feature type="domain" description="Nudix hydrolase" evidence="7">
    <location>
        <begin position="12"/>
        <end position="152"/>
    </location>
</feature>
<dbReference type="InterPro" id="IPR033715">
    <property type="entry name" value="GDPMH"/>
</dbReference>
<dbReference type="GO" id="GO:0046872">
    <property type="term" value="F:metal ion binding"/>
    <property type="evidence" value="ECO:0007669"/>
    <property type="project" value="UniProtKB-KW"/>
</dbReference>
<protein>
    <submittedName>
        <fullName evidence="8">GDP-mannose mannosyl hydrolase</fullName>
    </submittedName>
</protein>
<dbReference type="CDD" id="cd03430">
    <property type="entry name" value="NUDIX_GDPMH_NudD"/>
    <property type="match status" value="1"/>
</dbReference>
<dbReference type="OrthoDB" id="542521at2"/>
<feature type="short sequence motif" description="Nudix box" evidence="6">
    <location>
        <begin position="49"/>
        <end position="70"/>
    </location>
</feature>
<dbReference type="SUPFAM" id="SSF55811">
    <property type="entry name" value="Nudix"/>
    <property type="match status" value="1"/>
</dbReference>
<dbReference type="NCBIfam" id="NF011963">
    <property type="entry name" value="PRK15434.1"/>
    <property type="match status" value="1"/>
</dbReference>
<evidence type="ECO:0000256" key="3">
    <source>
        <dbReference type="ARBA" id="ARBA00022842"/>
    </source>
</evidence>
<reference evidence="8 9" key="1">
    <citation type="submission" date="2019-01" db="EMBL/GenBank/DDBJ databases">
        <title>Vibrio BEI176 sp. nov, a marine bacterium isolated from China: eastern marignal seas.</title>
        <authorList>
            <person name="Li B."/>
        </authorList>
    </citation>
    <scope>NUCLEOTIDE SEQUENCE [LARGE SCALE GENOMIC DNA]</scope>
    <source>
        <strain evidence="8 9">BEI176</strain>
    </source>
</reference>
<evidence type="ECO:0000256" key="2">
    <source>
        <dbReference type="ARBA" id="ARBA00022801"/>
    </source>
</evidence>
<proteinExistence type="predicted"/>
<evidence type="ECO:0000256" key="4">
    <source>
        <dbReference type="PIRSR" id="PIRSR037599-1"/>
    </source>
</evidence>
<feature type="binding site" evidence="5">
    <location>
        <position position="121"/>
    </location>
    <ligand>
        <name>Mg(2+)</name>
        <dbReference type="ChEBI" id="CHEBI:18420"/>
    </ligand>
</feature>
<dbReference type="RefSeq" id="WP_134834211.1">
    <property type="nucleotide sequence ID" value="NZ_SATR01000003.1"/>
</dbReference>
<evidence type="ECO:0000256" key="6">
    <source>
        <dbReference type="PIRSR" id="PIRSR037599-4"/>
    </source>
</evidence>
<dbReference type="InterPro" id="IPR000086">
    <property type="entry name" value="NUDIX_hydrolase_dom"/>
</dbReference>
<dbReference type="PANTHER" id="PTHR43046:SF12">
    <property type="entry name" value="GDP-MANNOSE MANNOSYL HYDROLASE"/>
    <property type="match status" value="1"/>
</dbReference>
<organism evidence="8 9">
    <name type="scientific">Vibrio ouci</name>
    <dbReference type="NCBI Taxonomy" id="2499078"/>
    <lineage>
        <taxon>Bacteria</taxon>
        <taxon>Pseudomonadati</taxon>
        <taxon>Pseudomonadota</taxon>
        <taxon>Gammaproteobacteria</taxon>
        <taxon>Vibrionales</taxon>
        <taxon>Vibrionaceae</taxon>
        <taxon>Vibrio</taxon>
    </lineage>
</organism>
<keyword evidence="1 5" id="KW-0479">Metal-binding</keyword>
<dbReference type="Pfam" id="PF00293">
    <property type="entry name" value="NUDIX"/>
    <property type="match status" value="1"/>
</dbReference>
<dbReference type="Gene3D" id="3.90.79.10">
    <property type="entry name" value="Nucleoside Triphosphate Pyrophosphohydrolase"/>
    <property type="match status" value="1"/>
</dbReference>
<keyword evidence="2 8" id="KW-0378">Hydrolase</keyword>
<sequence length="154" mass="18045">MLPFNIFKTVIKNTPLISIDLVVYNQNRQVLLGMRNNRPAKGYWFVPGGRIQKNESISEAFKRITMNELGVKCDIEQADFLGNFEHFYNDNVSGDNFSTHYIALGYRIVLDDRHLTLPIEQHNQYIWQSKEAISANSRVHKYCRWYLEAKITDD</sequence>
<comment type="caution">
    <text evidence="8">The sequence shown here is derived from an EMBL/GenBank/DDBJ whole genome shotgun (WGS) entry which is preliminary data.</text>
</comment>